<evidence type="ECO:0000259" key="1">
    <source>
        <dbReference type="Pfam" id="PF11127"/>
    </source>
</evidence>
<organism evidence="2 3">
    <name type="scientific">Pseudomonas denitrificans</name>
    <dbReference type="NCBI Taxonomy" id="43306"/>
    <lineage>
        <taxon>Bacteria</taxon>
        <taxon>Pseudomonadati</taxon>
        <taxon>Pseudomonadota</taxon>
        <taxon>Gammaproteobacteria</taxon>
        <taxon>Pseudomonadales</taxon>
        <taxon>Pseudomonadaceae</taxon>
        <taxon>Halopseudomonas</taxon>
    </lineage>
</organism>
<dbReference type="Proteomes" id="UP000326659">
    <property type="component" value="Chromosome"/>
</dbReference>
<dbReference type="AlphaFoldDB" id="A0A9X7MY08"/>
<gene>
    <name evidence="2" type="ORF">F1C79_08690</name>
</gene>
<accession>A0A9X7MY08</accession>
<dbReference type="RefSeq" id="WP_151187104.1">
    <property type="nucleotide sequence ID" value="NZ_CP043626.1"/>
</dbReference>
<proteinExistence type="predicted"/>
<evidence type="ECO:0000313" key="3">
    <source>
        <dbReference type="Proteomes" id="UP000326659"/>
    </source>
</evidence>
<dbReference type="OrthoDB" id="8722685at2"/>
<dbReference type="EMBL" id="CP043626">
    <property type="protein sequence ID" value="QEY71697.1"/>
    <property type="molecule type" value="Genomic_DNA"/>
</dbReference>
<feature type="domain" description="Inner membrane protein YgaP-like transmembrane" evidence="1">
    <location>
        <begin position="3"/>
        <end position="59"/>
    </location>
</feature>
<keyword evidence="3" id="KW-1185">Reference proteome</keyword>
<name>A0A9X7MY08_PSEDE</name>
<sequence length="105" mass="10717">MSKQNLSGWERAASIAAGIAAIGLGVRRGGLAGWLRVGAGVLAAKRGLSGYCQVKAALNKPVLEPLRSERAAAVPSPGVADSTVSEARIDHALEETFPASDPISP</sequence>
<dbReference type="KEGG" id="pden:F1C79_08690"/>
<dbReference type="InterPro" id="IPR021309">
    <property type="entry name" value="YgaP-like_TM"/>
</dbReference>
<reference evidence="2 3" key="1">
    <citation type="submission" date="2019-09" db="EMBL/GenBank/DDBJ databases">
        <title>Prosopis cineraria nodule microbiome.</title>
        <authorList>
            <person name="Chaluvadi S.R."/>
            <person name="Ali R."/>
            <person name="Wang X."/>
        </authorList>
    </citation>
    <scope>NUCLEOTIDE SEQUENCE [LARGE SCALE GENOMIC DNA]</scope>
    <source>
        <strain evidence="2 3">BG1</strain>
    </source>
</reference>
<evidence type="ECO:0000313" key="2">
    <source>
        <dbReference type="EMBL" id="QEY71697.1"/>
    </source>
</evidence>
<protein>
    <submittedName>
        <fullName evidence="2">DUF2892 domain-containing protein</fullName>
    </submittedName>
</protein>
<dbReference type="Pfam" id="PF11127">
    <property type="entry name" value="YgaP-like_TM"/>
    <property type="match status" value="1"/>
</dbReference>